<organism evidence="1 2">
    <name type="scientific">Aspergillus fumigatiaffinis</name>
    <dbReference type="NCBI Taxonomy" id="340414"/>
    <lineage>
        <taxon>Eukaryota</taxon>
        <taxon>Fungi</taxon>
        <taxon>Dikarya</taxon>
        <taxon>Ascomycota</taxon>
        <taxon>Pezizomycotina</taxon>
        <taxon>Eurotiomycetes</taxon>
        <taxon>Eurotiomycetidae</taxon>
        <taxon>Eurotiales</taxon>
        <taxon>Aspergillaceae</taxon>
        <taxon>Aspergillus</taxon>
        <taxon>Aspergillus subgen. Fumigati</taxon>
    </lineage>
</organism>
<proteinExistence type="predicted"/>
<gene>
    <name evidence="1" type="ORF">CNMCM6805_008477</name>
</gene>
<evidence type="ECO:0000313" key="2">
    <source>
        <dbReference type="Proteomes" id="UP000653565"/>
    </source>
</evidence>
<reference evidence="1" key="2">
    <citation type="submission" date="2020-04" db="EMBL/GenBank/DDBJ databases">
        <authorList>
            <person name="Santos R.A.C."/>
            <person name="Steenwyk J.L."/>
            <person name="Rivero-Menendez O."/>
            <person name="Mead M.E."/>
            <person name="Silva L.P."/>
            <person name="Bastos R.W."/>
            <person name="Alastruey-Izquierdo A."/>
            <person name="Goldman G.H."/>
            <person name="Rokas A."/>
        </authorList>
    </citation>
    <scope>NUCLEOTIDE SEQUENCE</scope>
    <source>
        <strain evidence="1">CNM-CM6805</strain>
    </source>
</reference>
<protein>
    <submittedName>
        <fullName evidence="1">Uncharacterized protein</fullName>
    </submittedName>
</protein>
<accession>A0A8H4M1F5</accession>
<keyword evidence="2" id="KW-1185">Reference proteome</keyword>
<evidence type="ECO:0000313" key="1">
    <source>
        <dbReference type="EMBL" id="KAF4234634.1"/>
    </source>
</evidence>
<name>A0A8H4M1F5_9EURO</name>
<dbReference type="AlphaFoldDB" id="A0A8H4M1F5"/>
<dbReference type="EMBL" id="JAAAPX010000066">
    <property type="protein sequence ID" value="KAF4234634.1"/>
    <property type="molecule type" value="Genomic_DNA"/>
</dbReference>
<reference evidence="1" key="1">
    <citation type="journal article" date="2020" name="bioRxiv">
        <title>Genomic and phenotypic heterogeneity of clinical isolates of the human pathogens Aspergillus fumigatus, Aspergillus lentulus and Aspergillus fumigatiaffinis.</title>
        <authorList>
            <person name="dos Santos R.A.C."/>
            <person name="Steenwyk J.L."/>
            <person name="Rivero-Menendez O."/>
            <person name="Mead M.E."/>
            <person name="Silva L.P."/>
            <person name="Bastos R.W."/>
            <person name="Alastruey-Izquierdo A."/>
            <person name="Goldman G.H."/>
            <person name="Rokas A."/>
        </authorList>
    </citation>
    <scope>NUCLEOTIDE SEQUENCE</scope>
    <source>
        <strain evidence="1">CNM-CM6805</strain>
    </source>
</reference>
<comment type="caution">
    <text evidence="1">The sequence shown here is derived from an EMBL/GenBank/DDBJ whole genome shotgun (WGS) entry which is preliminary data.</text>
</comment>
<sequence>MDIYRVQDRGQKAALAANTLIHAVHGPMELESVWQLLAILLKRGIYSPAVTSFRMAYLKKLARLYKMSGGGKASGDITQLSNYKRPSTLFVGGSTRL</sequence>
<dbReference type="Proteomes" id="UP000653565">
    <property type="component" value="Unassembled WGS sequence"/>
</dbReference>